<dbReference type="EMBL" id="PIPK01000019">
    <property type="protein sequence ID" value="RUO18561.1"/>
    <property type="molecule type" value="Genomic_DNA"/>
</dbReference>
<dbReference type="OrthoDB" id="43895at2"/>
<sequence>MRKLVIGILIIISALVLSGAAFQRHALACELLPILNYQQVTPQVFVSADMSAQQTETIIGTIDSAIERIAAGESFESVFNR</sequence>
<evidence type="ECO:0000313" key="3">
    <source>
        <dbReference type="Proteomes" id="UP000249203"/>
    </source>
</evidence>
<accession>A0A327WQX9</accession>
<evidence type="ECO:0000313" key="2">
    <source>
        <dbReference type="EMBL" id="RUO18561.1"/>
    </source>
</evidence>
<dbReference type="Proteomes" id="UP000287865">
    <property type="component" value="Unassembled WGS sequence"/>
</dbReference>
<dbReference type="AlphaFoldDB" id="A0A327WQX9"/>
<dbReference type="Proteomes" id="UP000249203">
    <property type="component" value="Unassembled WGS sequence"/>
</dbReference>
<keyword evidence="4" id="KW-1185">Reference proteome</keyword>
<name>A0A327WQX9_9GAMM</name>
<organism evidence="1 3">
    <name type="scientific">Aliidiomarina maris</name>
    <dbReference type="NCBI Taxonomy" id="531312"/>
    <lineage>
        <taxon>Bacteria</taxon>
        <taxon>Pseudomonadati</taxon>
        <taxon>Pseudomonadota</taxon>
        <taxon>Gammaproteobacteria</taxon>
        <taxon>Alteromonadales</taxon>
        <taxon>Idiomarinaceae</taxon>
        <taxon>Aliidiomarina</taxon>
    </lineage>
</organism>
<reference evidence="1 3" key="2">
    <citation type="submission" date="2018-06" db="EMBL/GenBank/DDBJ databases">
        <title>Genomic Encyclopedia of Type Strains, Phase III (KMG-III): the genomes of soil and plant-associated and newly described type strains.</title>
        <authorList>
            <person name="Whitman W."/>
        </authorList>
    </citation>
    <scope>NUCLEOTIDE SEQUENCE [LARGE SCALE GENOMIC DNA]</scope>
    <source>
        <strain evidence="1 3">CGMCC 1.15366</strain>
    </source>
</reference>
<reference evidence="2 4" key="1">
    <citation type="journal article" date="2018" name="Front. Microbiol.">
        <title>Genome-Based Analysis Reveals the Taxonomy and Diversity of the Family Idiomarinaceae.</title>
        <authorList>
            <person name="Liu Y."/>
            <person name="Lai Q."/>
            <person name="Shao Z."/>
        </authorList>
    </citation>
    <scope>NUCLEOTIDE SEQUENCE [LARGE SCALE GENOMIC DNA]</scope>
    <source>
        <strain evidence="2 4">CF12-14</strain>
    </source>
</reference>
<dbReference type="RefSeq" id="WP_111570498.1">
    <property type="nucleotide sequence ID" value="NZ_PIPK01000019.1"/>
</dbReference>
<comment type="caution">
    <text evidence="1">The sequence shown here is derived from an EMBL/GenBank/DDBJ whole genome shotgun (WGS) entry which is preliminary data.</text>
</comment>
<gene>
    <name evidence="1" type="ORF">B0I24_12034</name>
    <name evidence="2" type="ORF">CWE07_13770</name>
</gene>
<dbReference type="EMBL" id="QLMD01000020">
    <property type="protein sequence ID" value="RAJ93307.1"/>
    <property type="molecule type" value="Genomic_DNA"/>
</dbReference>
<evidence type="ECO:0000313" key="4">
    <source>
        <dbReference type="Proteomes" id="UP000287865"/>
    </source>
</evidence>
<proteinExistence type="predicted"/>
<evidence type="ECO:0000313" key="1">
    <source>
        <dbReference type="EMBL" id="RAJ93307.1"/>
    </source>
</evidence>
<protein>
    <submittedName>
        <fullName evidence="1">Uncharacterized protein</fullName>
    </submittedName>
</protein>